<keyword evidence="9" id="KW-1185">Reference proteome</keyword>
<evidence type="ECO:0000256" key="4">
    <source>
        <dbReference type="ARBA" id="ARBA00017099"/>
    </source>
</evidence>
<dbReference type="SUPFAM" id="SSF51735">
    <property type="entry name" value="NAD(P)-binding Rossmann-fold domains"/>
    <property type="match status" value="1"/>
</dbReference>
<keyword evidence="6" id="KW-0521">NADP</keyword>
<gene>
    <name evidence="8" type="ORF">LIN78_04390</name>
</gene>
<reference evidence="8" key="1">
    <citation type="submission" date="2021-10" db="EMBL/GenBank/DDBJ databases">
        <title>The complete genome sequence of Leeia sp. TBRC 13508.</title>
        <authorList>
            <person name="Charoenyingcharoen P."/>
            <person name="Yukphan P."/>
        </authorList>
    </citation>
    <scope>NUCLEOTIDE SEQUENCE</scope>
    <source>
        <strain evidence="8">TBRC 13508</strain>
    </source>
</reference>
<comment type="pathway">
    <text evidence="1 6">Carbohydrate biosynthesis; dTDP-L-rhamnose biosynthesis.</text>
</comment>
<comment type="caution">
    <text evidence="8">The sequence shown here is derived from an EMBL/GenBank/DDBJ whole genome shotgun (WGS) entry which is preliminary data.</text>
</comment>
<organism evidence="8 9">
    <name type="scientific">Leeia speluncae</name>
    <dbReference type="NCBI Taxonomy" id="2884804"/>
    <lineage>
        <taxon>Bacteria</taxon>
        <taxon>Pseudomonadati</taxon>
        <taxon>Pseudomonadota</taxon>
        <taxon>Betaproteobacteria</taxon>
        <taxon>Neisseriales</taxon>
        <taxon>Leeiaceae</taxon>
        <taxon>Leeia</taxon>
    </lineage>
</organism>
<dbReference type="EMBL" id="JAJBZT010000002">
    <property type="protein sequence ID" value="MCB6182788.1"/>
    <property type="molecule type" value="Genomic_DNA"/>
</dbReference>
<comment type="function">
    <text evidence="6">Catalyzes the reduction of dTDP-6-deoxy-L-lyxo-4-hexulose to yield dTDP-L-rhamnose.</text>
</comment>
<dbReference type="InterPro" id="IPR036291">
    <property type="entry name" value="NAD(P)-bd_dom_sf"/>
</dbReference>
<evidence type="ECO:0000256" key="2">
    <source>
        <dbReference type="ARBA" id="ARBA00010944"/>
    </source>
</evidence>
<evidence type="ECO:0000256" key="1">
    <source>
        <dbReference type="ARBA" id="ARBA00004781"/>
    </source>
</evidence>
<dbReference type="InterPro" id="IPR005913">
    <property type="entry name" value="dTDP_dehydrorham_reduct"/>
</dbReference>
<dbReference type="PANTHER" id="PTHR10491:SF4">
    <property type="entry name" value="METHIONINE ADENOSYLTRANSFERASE 2 SUBUNIT BETA"/>
    <property type="match status" value="1"/>
</dbReference>
<dbReference type="EC" id="1.1.1.133" evidence="3 6"/>
<feature type="domain" description="RmlD-like substrate binding" evidence="7">
    <location>
        <begin position="1"/>
        <end position="231"/>
    </location>
</feature>
<comment type="similarity">
    <text evidence="2 6">Belongs to the dTDP-4-dehydrorhamnose reductase family.</text>
</comment>
<dbReference type="InterPro" id="IPR029903">
    <property type="entry name" value="RmlD-like-bd"/>
</dbReference>
<evidence type="ECO:0000256" key="6">
    <source>
        <dbReference type="RuleBase" id="RU364082"/>
    </source>
</evidence>
<proteinExistence type="inferred from homology"/>
<evidence type="ECO:0000256" key="3">
    <source>
        <dbReference type="ARBA" id="ARBA00012929"/>
    </source>
</evidence>
<dbReference type="Gene3D" id="3.40.50.720">
    <property type="entry name" value="NAD(P)-binding Rossmann-like Domain"/>
    <property type="match status" value="1"/>
</dbReference>
<evidence type="ECO:0000313" key="8">
    <source>
        <dbReference type="EMBL" id="MCB6182788.1"/>
    </source>
</evidence>
<comment type="cofactor">
    <cofactor evidence="6">
        <name>Mg(2+)</name>
        <dbReference type="ChEBI" id="CHEBI:18420"/>
    </cofactor>
    <text evidence="6">Binds 1 Mg(2+) ion per monomer.</text>
</comment>
<dbReference type="CDD" id="cd05254">
    <property type="entry name" value="dTDP_HR_like_SDR_e"/>
    <property type="match status" value="1"/>
</dbReference>
<accession>A0ABS8D457</accession>
<name>A0ABS8D457_9NEIS</name>
<keyword evidence="6" id="KW-0560">Oxidoreductase</keyword>
<dbReference type="RefSeq" id="WP_227178870.1">
    <property type="nucleotide sequence ID" value="NZ_JAJBZT010000002.1"/>
</dbReference>
<dbReference type="PANTHER" id="PTHR10491">
    <property type="entry name" value="DTDP-4-DEHYDRORHAMNOSE REDUCTASE"/>
    <property type="match status" value="1"/>
</dbReference>
<evidence type="ECO:0000256" key="5">
    <source>
        <dbReference type="ARBA" id="ARBA00048200"/>
    </source>
</evidence>
<comment type="catalytic activity">
    <reaction evidence="5 6">
        <text>dTDP-beta-L-rhamnose + NADP(+) = dTDP-4-dehydro-beta-L-rhamnose + NADPH + H(+)</text>
        <dbReference type="Rhea" id="RHEA:21796"/>
        <dbReference type="ChEBI" id="CHEBI:15378"/>
        <dbReference type="ChEBI" id="CHEBI:57510"/>
        <dbReference type="ChEBI" id="CHEBI:57783"/>
        <dbReference type="ChEBI" id="CHEBI:58349"/>
        <dbReference type="ChEBI" id="CHEBI:62830"/>
        <dbReference type="EC" id="1.1.1.133"/>
    </reaction>
</comment>
<protein>
    <recommendedName>
        <fullName evidence="4 6">dTDP-4-dehydrorhamnose reductase</fullName>
        <ecNumber evidence="3 6">1.1.1.133</ecNumber>
    </recommendedName>
</protein>
<dbReference type="Pfam" id="PF04321">
    <property type="entry name" value="RmlD_sub_bind"/>
    <property type="match status" value="1"/>
</dbReference>
<dbReference type="Proteomes" id="UP001165395">
    <property type="component" value="Unassembled WGS sequence"/>
</dbReference>
<sequence>MKIIVLGSSGMLGNAMLGVLSQRGDFDVIGSYRTSASISRLPDKLKSKCRINIDINDSDQLLKMFDEHKPNVIINCIGLIKQISAVNDPLITLPLNSIFPHRLNAICKLSGTRLIHISTDCVFSGKKGMYLESDIPDAEDLYGRSKLLGELNSENSITLRTSIVGRELSGSHSLIDWFLSQKHKISGYSNAYFSGLTTVELSRVIRDTVLCNEDLHGLYHVSSSRISKYNLLKEASSIFNHKILIEEYPDFFIDRSLDNSKFTSKTNYVCPSWTDMLLDMKNFYSEEYNV</sequence>
<evidence type="ECO:0000313" key="9">
    <source>
        <dbReference type="Proteomes" id="UP001165395"/>
    </source>
</evidence>
<evidence type="ECO:0000259" key="7">
    <source>
        <dbReference type="Pfam" id="PF04321"/>
    </source>
</evidence>